<evidence type="ECO:0000313" key="3">
    <source>
        <dbReference type="Proteomes" id="UP001281761"/>
    </source>
</evidence>
<organism evidence="2 3">
    <name type="scientific">Blattamonas nauphoetae</name>
    <dbReference type="NCBI Taxonomy" id="2049346"/>
    <lineage>
        <taxon>Eukaryota</taxon>
        <taxon>Metamonada</taxon>
        <taxon>Preaxostyla</taxon>
        <taxon>Oxymonadida</taxon>
        <taxon>Blattamonas</taxon>
    </lineage>
</organism>
<sequence length="180" mass="20263">MNDRLPKQDSGSDITYPMTAYSDRDSSLHPRSSYSPSVDALSPLSRHREKDMFDSDECDSLNEAEDVLDPFNQPAFSILLRAYDSLALNYSNPLIASFIDSAKKRLKPSDFFSGNTTMAKEDELFRTLHMAATDESTIHSMTSLIDLQNEESVAQFEDVLAAKKTLAYNMSLIFSEARRN</sequence>
<proteinExistence type="predicted"/>
<name>A0ABQ9XI27_9EUKA</name>
<feature type="region of interest" description="Disordered" evidence="1">
    <location>
        <begin position="1"/>
        <end position="43"/>
    </location>
</feature>
<keyword evidence="3" id="KW-1185">Reference proteome</keyword>
<reference evidence="2 3" key="1">
    <citation type="journal article" date="2022" name="bioRxiv">
        <title>Genomics of Preaxostyla Flagellates Illuminates Evolutionary Transitions and the Path Towards Mitochondrial Loss.</title>
        <authorList>
            <person name="Novak L.V.F."/>
            <person name="Treitli S.C."/>
            <person name="Pyrih J."/>
            <person name="Halakuc P."/>
            <person name="Pipaliya S.V."/>
            <person name="Vacek V."/>
            <person name="Brzon O."/>
            <person name="Soukal P."/>
            <person name="Eme L."/>
            <person name="Dacks J.B."/>
            <person name="Karnkowska A."/>
            <person name="Elias M."/>
            <person name="Hampl V."/>
        </authorList>
    </citation>
    <scope>NUCLEOTIDE SEQUENCE [LARGE SCALE GENOMIC DNA]</scope>
    <source>
        <strain evidence="2">NAU3</strain>
        <tissue evidence="2">Gut</tissue>
    </source>
</reference>
<dbReference type="Proteomes" id="UP001281761">
    <property type="component" value="Unassembled WGS sequence"/>
</dbReference>
<gene>
    <name evidence="2" type="ORF">BLNAU_12944</name>
</gene>
<comment type="caution">
    <text evidence="2">The sequence shown here is derived from an EMBL/GenBank/DDBJ whole genome shotgun (WGS) entry which is preliminary data.</text>
</comment>
<evidence type="ECO:0000256" key="1">
    <source>
        <dbReference type="SAM" id="MobiDB-lite"/>
    </source>
</evidence>
<accession>A0ABQ9XI27</accession>
<evidence type="ECO:0000313" key="2">
    <source>
        <dbReference type="EMBL" id="KAK2952093.1"/>
    </source>
</evidence>
<dbReference type="EMBL" id="JARBJD010000108">
    <property type="protein sequence ID" value="KAK2952093.1"/>
    <property type="molecule type" value="Genomic_DNA"/>
</dbReference>
<protein>
    <submittedName>
        <fullName evidence="2">Uncharacterized protein</fullName>
    </submittedName>
</protein>